<dbReference type="Pfam" id="PF00557">
    <property type="entry name" value="Peptidase_M24"/>
    <property type="match status" value="1"/>
</dbReference>
<proteinExistence type="inferred from homology"/>
<evidence type="ECO:0000256" key="5">
    <source>
        <dbReference type="RuleBase" id="RU003653"/>
    </source>
</evidence>
<keyword evidence="1 5" id="KW-0031">Aminopeptidase</keyword>
<dbReference type="InterPro" id="IPR001714">
    <property type="entry name" value="Pept_M24_MAP"/>
</dbReference>
<protein>
    <recommendedName>
        <fullName evidence="5">Methionine aminopeptidase</fullName>
        <ecNumber evidence="5">3.4.11.18</ecNumber>
    </recommendedName>
</protein>
<dbReference type="GO" id="GO:0006508">
    <property type="term" value="P:proteolysis"/>
    <property type="evidence" value="ECO:0007669"/>
    <property type="project" value="UniProtKB-KW"/>
</dbReference>
<comment type="cofactor">
    <cofactor evidence="5">
        <name>Co(2+)</name>
        <dbReference type="ChEBI" id="CHEBI:48828"/>
    </cofactor>
    <cofactor evidence="5">
        <name>Zn(2+)</name>
        <dbReference type="ChEBI" id="CHEBI:29105"/>
    </cofactor>
    <cofactor evidence="5">
        <name>Mn(2+)</name>
        <dbReference type="ChEBI" id="CHEBI:29035"/>
    </cofactor>
    <cofactor evidence="5">
        <name>Fe(2+)</name>
        <dbReference type="ChEBI" id="CHEBI:29033"/>
    </cofactor>
    <text evidence="5">Binds 2 divalent metal cations per subunit. Has a high-affinity and a low affinity metal-binding site. The true nature of the physiological cofactor is under debate. The enzyme is active with cobalt, zinc, manganese or divalent iron ions.</text>
</comment>
<organism evidence="7 8">
    <name type="scientific">Steccherinum ochraceum</name>
    <dbReference type="NCBI Taxonomy" id="92696"/>
    <lineage>
        <taxon>Eukaryota</taxon>
        <taxon>Fungi</taxon>
        <taxon>Dikarya</taxon>
        <taxon>Basidiomycota</taxon>
        <taxon>Agaricomycotina</taxon>
        <taxon>Agaricomycetes</taxon>
        <taxon>Polyporales</taxon>
        <taxon>Steccherinaceae</taxon>
        <taxon>Steccherinum</taxon>
    </lineage>
</organism>
<dbReference type="PRINTS" id="PR00599">
    <property type="entry name" value="MAPEPTIDASE"/>
</dbReference>
<keyword evidence="3 5" id="KW-0479">Metal-binding</keyword>
<evidence type="ECO:0000313" key="8">
    <source>
        <dbReference type="Proteomes" id="UP000292702"/>
    </source>
</evidence>
<dbReference type="InterPro" id="IPR036005">
    <property type="entry name" value="Creatinase/aminopeptidase-like"/>
</dbReference>
<dbReference type="STRING" id="92696.A0A4R0RLG4"/>
<dbReference type="GO" id="GO:0004239">
    <property type="term" value="F:initiator methionyl aminopeptidase activity"/>
    <property type="evidence" value="ECO:0007669"/>
    <property type="project" value="UniProtKB-EC"/>
</dbReference>
<dbReference type="OrthoDB" id="3209743at2759"/>
<evidence type="ECO:0000256" key="4">
    <source>
        <dbReference type="ARBA" id="ARBA00022801"/>
    </source>
</evidence>
<name>A0A4R0RLG4_9APHY</name>
<sequence length="231" mass="24893">MTVDYAGSLVKPGVTTGDIDAAVHDFIVSHSAYPSPLLYQGFPKSCCTSVNNIVTHGIPDDRPLQDGDILNIDITVYLNGYHGDTSRMFTVGGVDETAQSLISTTSAALRAATLVCGPGMPFRGIAKAIHDTIVERGNKWCVSPQFTGHGIGQVFHRPPWIVHDLNHEPGVMLPGHCFTIEPCIIQGTDSSSWIFPDGWTASTTTGTRSAQEEDMILIKEHGFDVLTRDAA</sequence>
<feature type="domain" description="Peptidase M24" evidence="6">
    <location>
        <begin position="5"/>
        <end position="220"/>
    </location>
</feature>
<dbReference type="EC" id="3.4.11.18" evidence="5"/>
<dbReference type="InterPro" id="IPR002467">
    <property type="entry name" value="Pept_M24A_MAP1"/>
</dbReference>
<comment type="function">
    <text evidence="5">Cotranslationally removes the N-terminal methionine from nascent proteins. The N-terminal methionine is often cleaved when the second residue in the primary sequence is small and uncharged (Met-Ala-, Cys, Gly, Pro, Ser, Thr, or Val).</text>
</comment>
<evidence type="ECO:0000256" key="3">
    <source>
        <dbReference type="ARBA" id="ARBA00022723"/>
    </source>
</evidence>
<dbReference type="PANTHER" id="PTHR43330:SF8">
    <property type="entry name" value="METHIONINE AMINOPEPTIDASE 1D, MITOCHONDRIAL"/>
    <property type="match status" value="1"/>
</dbReference>
<dbReference type="PANTHER" id="PTHR43330">
    <property type="entry name" value="METHIONINE AMINOPEPTIDASE"/>
    <property type="match status" value="1"/>
</dbReference>
<evidence type="ECO:0000313" key="7">
    <source>
        <dbReference type="EMBL" id="TCD65959.1"/>
    </source>
</evidence>
<evidence type="ECO:0000256" key="2">
    <source>
        <dbReference type="ARBA" id="ARBA00022670"/>
    </source>
</evidence>
<dbReference type="GO" id="GO:0070006">
    <property type="term" value="F:metalloaminopeptidase activity"/>
    <property type="evidence" value="ECO:0007669"/>
    <property type="project" value="InterPro"/>
</dbReference>
<dbReference type="GO" id="GO:0046872">
    <property type="term" value="F:metal ion binding"/>
    <property type="evidence" value="ECO:0007669"/>
    <property type="project" value="UniProtKB-KW"/>
</dbReference>
<accession>A0A4R0RLG4</accession>
<dbReference type="AlphaFoldDB" id="A0A4R0RLG4"/>
<dbReference type="Proteomes" id="UP000292702">
    <property type="component" value="Unassembled WGS sequence"/>
</dbReference>
<comment type="catalytic activity">
    <reaction evidence="5">
        <text>Release of N-terminal amino acids, preferentially methionine, from peptides and arylamides.</text>
        <dbReference type="EC" id="3.4.11.18"/>
    </reaction>
</comment>
<keyword evidence="4" id="KW-0378">Hydrolase</keyword>
<dbReference type="Gene3D" id="3.90.230.10">
    <property type="entry name" value="Creatinase/methionine aminopeptidase superfamily"/>
    <property type="match status" value="1"/>
</dbReference>
<keyword evidence="2 5" id="KW-0645">Protease</keyword>
<comment type="similarity">
    <text evidence="5">Belongs to the peptidase M24A family.</text>
</comment>
<reference evidence="7 8" key="1">
    <citation type="submission" date="2018-11" db="EMBL/GenBank/DDBJ databases">
        <title>Genome assembly of Steccherinum ochraceum LE-BIN_3174, the white-rot fungus of the Steccherinaceae family (The Residual Polyporoid clade, Polyporales, Basidiomycota).</title>
        <authorList>
            <person name="Fedorova T.V."/>
            <person name="Glazunova O.A."/>
            <person name="Landesman E.O."/>
            <person name="Moiseenko K.V."/>
            <person name="Psurtseva N.V."/>
            <person name="Savinova O.S."/>
            <person name="Shakhova N.V."/>
            <person name="Tyazhelova T.V."/>
            <person name="Vasina D.V."/>
        </authorList>
    </citation>
    <scope>NUCLEOTIDE SEQUENCE [LARGE SCALE GENOMIC DNA]</scope>
    <source>
        <strain evidence="7 8">LE-BIN_3174</strain>
    </source>
</reference>
<dbReference type="SUPFAM" id="SSF55920">
    <property type="entry name" value="Creatinase/aminopeptidase"/>
    <property type="match status" value="1"/>
</dbReference>
<evidence type="ECO:0000259" key="6">
    <source>
        <dbReference type="Pfam" id="PF00557"/>
    </source>
</evidence>
<dbReference type="EMBL" id="RWJN01000155">
    <property type="protein sequence ID" value="TCD65959.1"/>
    <property type="molecule type" value="Genomic_DNA"/>
</dbReference>
<gene>
    <name evidence="7" type="ORF">EIP91_001951</name>
</gene>
<dbReference type="InterPro" id="IPR000994">
    <property type="entry name" value="Pept_M24"/>
</dbReference>
<evidence type="ECO:0000256" key="1">
    <source>
        <dbReference type="ARBA" id="ARBA00022438"/>
    </source>
</evidence>
<dbReference type="CDD" id="cd01086">
    <property type="entry name" value="MetAP1"/>
    <property type="match status" value="1"/>
</dbReference>
<comment type="caution">
    <text evidence="7">The sequence shown here is derived from an EMBL/GenBank/DDBJ whole genome shotgun (WGS) entry which is preliminary data.</text>
</comment>
<dbReference type="NCBIfam" id="TIGR00500">
    <property type="entry name" value="met_pdase_I"/>
    <property type="match status" value="1"/>
</dbReference>
<keyword evidence="8" id="KW-1185">Reference proteome</keyword>